<evidence type="ECO:0000313" key="2">
    <source>
        <dbReference type="EMBL" id="RDW25513.1"/>
    </source>
</evidence>
<keyword evidence="1" id="KW-0732">Signal</keyword>
<reference evidence="2 3" key="1">
    <citation type="submission" date="2018-07" db="EMBL/GenBank/DDBJ databases">
        <title>Draft Genome Assemblies for Five Robust Yarrowia lipolytica Strains Exhibiting High Lipid Production and Pentose Sugar Utilization and Sugar Alcohol Secretion from Undetoxified Lignocellulosic Biomass Hydrolysates.</title>
        <authorList>
            <consortium name="DOE Joint Genome Institute"/>
            <person name="Walker C."/>
            <person name="Ryu S."/>
            <person name="Na H."/>
            <person name="Zane M."/>
            <person name="LaButti K."/>
            <person name="Lipzen A."/>
            <person name="Haridas S."/>
            <person name="Barry K."/>
            <person name="Grigoriev I.V."/>
            <person name="Quarterman J."/>
            <person name="Slininger P."/>
            <person name="Dien B."/>
            <person name="Trinh C.T."/>
        </authorList>
    </citation>
    <scope>NUCLEOTIDE SEQUENCE [LARGE SCALE GENOMIC DNA]</scope>
    <source>
        <strain evidence="2 3">YB392</strain>
    </source>
</reference>
<dbReference type="AlphaFoldDB" id="A0A371C5B8"/>
<sequence length="261" mass="28290">MRFSRFTFVLVALTASASLTDDIYAVLDYAGDLLGPGKARFSAAISQIMQNPLVIRVIDDLNNSNHTTEANEELLDHVQEAMTGLFGTANTTELVSEFSKRSSTKFDNAEVNEIIMKANQLVGDHLEWVVPSLVEDQRLQNRTVPFQQAVEVLKEQNQEHPMMQNGDQGGFLGLVSRLSPEALSQVSLKPAPSRTHPAKMSATPISKLSMAALPTTPGAGGNYDSTPQATITSQPQANGIKTMRSHLLSVVLAFVIAVSLQ</sequence>
<dbReference type="EMBL" id="KZ857337">
    <property type="protein sequence ID" value="RDW25513.1"/>
    <property type="molecule type" value="Genomic_DNA"/>
</dbReference>
<dbReference type="Proteomes" id="UP000256601">
    <property type="component" value="Unassembled WGS sequence"/>
</dbReference>
<evidence type="ECO:0008006" key="4">
    <source>
        <dbReference type="Google" id="ProtNLM"/>
    </source>
</evidence>
<protein>
    <recommendedName>
        <fullName evidence="4">Cell wall protein</fullName>
    </recommendedName>
</protein>
<feature type="chain" id="PRO_5016563417" description="Cell wall protein" evidence="1">
    <location>
        <begin position="26"/>
        <end position="261"/>
    </location>
</feature>
<evidence type="ECO:0000256" key="1">
    <source>
        <dbReference type="SAM" id="SignalP"/>
    </source>
</evidence>
<name>A0A371C5B8_YARLL</name>
<dbReference type="VEuPathDB" id="FungiDB:YALI0_E22440g"/>
<evidence type="ECO:0000313" key="3">
    <source>
        <dbReference type="Proteomes" id="UP000256601"/>
    </source>
</evidence>
<dbReference type="VEuPathDB" id="FungiDB:YALI1_E26492g"/>
<gene>
    <name evidence="2" type="ORF">B0I71DRAFT_132401</name>
</gene>
<organism evidence="2 3">
    <name type="scientific">Yarrowia lipolytica</name>
    <name type="common">Candida lipolytica</name>
    <dbReference type="NCBI Taxonomy" id="4952"/>
    <lineage>
        <taxon>Eukaryota</taxon>
        <taxon>Fungi</taxon>
        <taxon>Dikarya</taxon>
        <taxon>Ascomycota</taxon>
        <taxon>Saccharomycotina</taxon>
        <taxon>Dipodascomycetes</taxon>
        <taxon>Dipodascales</taxon>
        <taxon>Dipodascales incertae sedis</taxon>
        <taxon>Yarrowia</taxon>
    </lineage>
</organism>
<accession>A0A371C5B8</accession>
<feature type="signal peptide" evidence="1">
    <location>
        <begin position="1"/>
        <end position="25"/>
    </location>
</feature>
<proteinExistence type="predicted"/>